<evidence type="ECO:0000313" key="3">
    <source>
        <dbReference type="Proteomes" id="UP001375382"/>
    </source>
</evidence>
<proteinExistence type="predicted"/>
<feature type="transmembrane region" description="Helical" evidence="1">
    <location>
        <begin position="660"/>
        <end position="678"/>
    </location>
</feature>
<dbReference type="Gene3D" id="1.20.1640.10">
    <property type="entry name" value="Multidrug efflux transporter AcrB transmembrane domain"/>
    <property type="match status" value="2"/>
</dbReference>
<sequence length="751" mass="81644">MIKPARLAASGWLVLVLCLLAYLLLQLPQRQWSSSITALLPAAAEPWQQQLLSQVNSSRQLTLKLSGLPLPQLRAAASALLQHNISGLSWYQPGAMLTQLQQQYQQHQSLLLSAQASDLLQQGRYQPLVDAAWQRLYSPAPLLSNALSQDPLLLTQQFMEQQSAGSLTLQQHWFETRQGDAIVLYGETAADPFDRVPASALQQALQQQLSALGNQWPALQIARSGVLFHAVHAADNASFEMQFYGSMSLLAILLLLVLSFRSARPLLLASLVLLPAVIAGLAALLLAFEQPHVLALVFATTLIGIAIDYSFHGMLAANQGKAAFSAMLPSLALGLLTTLLGYLALLWLPFGLLQQVALFMLAGLLAAFISVWLLLPLLLAPQQLRNSQWLQQGCQRINQGYLGLPAKPVWLAGLGISAVMLALLVLQGRFSDDVRLFSQSPARLLQQEAEVRALGAQQWDSRFLVILADNPQQALQQEQALQAQLAQWQQQGWFLQWQGLSQQLASQQLQAQHQQLLQQAYQSAPVQAYLTQLQLAVPAVRSDYLTPANFSSPLLKQHFSVGRQTAAVVLLRDVSAADLLQQAVAQLPAVYLLDPIADTNSSLQHLRAQLLIWLALALLLSIVVLSWRRGIKAALASALLLTLAIGAALCFSLWRQQQLNVFNLVAAILVLALALDYAVFYTSTLRKTEVLQAVTLSAATSCLAFGMLSFSQTPAVASFGFTVFSGVALSALLAPLLTLLSHKESGSGGTL</sequence>
<feature type="transmembrane region" description="Helical" evidence="1">
    <location>
        <begin position="293"/>
        <end position="311"/>
    </location>
</feature>
<accession>A0ABU8C5N7</accession>
<feature type="transmembrane region" description="Helical" evidence="1">
    <location>
        <begin position="356"/>
        <end position="380"/>
    </location>
</feature>
<feature type="transmembrane region" description="Helical" evidence="1">
    <location>
        <begin position="634"/>
        <end position="654"/>
    </location>
</feature>
<dbReference type="EMBL" id="JALAAR010000005">
    <property type="protein sequence ID" value="MEH8017129.1"/>
    <property type="molecule type" value="Genomic_DNA"/>
</dbReference>
<keyword evidence="1" id="KW-0812">Transmembrane</keyword>
<comment type="caution">
    <text evidence="2">The sequence shown here is derived from an EMBL/GenBank/DDBJ whole genome shotgun (WGS) entry which is preliminary data.</text>
</comment>
<name>A0ABU8C5N7_9GAMM</name>
<protein>
    <recommendedName>
        <fullName evidence="4">Membrane transport protein MMPL domain-containing protein</fullName>
    </recommendedName>
</protein>
<organism evidence="2 3">
    <name type="scientific">Rheinheimera muenzenbergensis</name>
    <dbReference type="NCBI Taxonomy" id="1193628"/>
    <lineage>
        <taxon>Bacteria</taxon>
        <taxon>Pseudomonadati</taxon>
        <taxon>Pseudomonadota</taxon>
        <taxon>Gammaproteobacteria</taxon>
        <taxon>Chromatiales</taxon>
        <taxon>Chromatiaceae</taxon>
        <taxon>Rheinheimera</taxon>
    </lineage>
</organism>
<feature type="transmembrane region" description="Helical" evidence="1">
    <location>
        <begin position="610"/>
        <end position="627"/>
    </location>
</feature>
<dbReference type="PANTHER" id="PTHR33406">
    <property type="entry name" value="MEMBRANE PROTEIN MJ1562-RELATED"/>
    <property type="match status" value="1"/>
</dbReference>
<feature type="transmembrane region" description="Helical" evidence="1">
    <location>
        <begin position="716"/>
        <end position="740"/>
    </location>
</feature>
<keyword evidence="1" id="KW-1133">Transmembrane helix</keyword>
<evidence type="ECO:0000256" key="1">
    <source>
        <dbReference type="SAM" id="Phobius"/>
    </source>
</evidence>
<feature type="transmembrane region" description="Helical" evidence="1">
    <location>
        <begin position="401"/>
        <end position="426"/>
    </location>
</feature>
<dbReference type="SUPFAM" id="SSF82866">
    <property type="entry name" value="Multidrug efflux transporter AcrB transmembrane domain"/>
    <property type="match status" value="2"/>
</dbReference>
<keyword evidence="1" id="KW-0472">Membrane</keyword>
<feature type="transmembrane region" description="Helical" evidence="1">
    <location>
        <begin position="241"/>
        <end position="260"/>
    </location>
</feature>
<evidence type="ECO:0008006" key="4">
    <source>
        <dbReference type="Google" id="ProtNLM"/>
    </source>
</evidence>
<feature type="transmembrane region" description="Helical" evidence="1">
    <location>
        <begin position="267"/>
        <end position="287"/>
    </location>
</feature>
<dbReference type="PANTHER" id="PTHR33406:SF13">
    <property type="entry name" value="MEMBRANE PROTEIN YDFJ"/>
    <property type="match status" value="1"/>
</dbReference>
<dbReference type="InterPro" id="IPR050545">
    <property type="entry name" value="Mycobact_MmpL"/>
</dbReference>
<dbReference type="Proteomes" id="UP001375382">
    <property type="component" value="Unassembled WGS sequence"/>
</dbReference>
<reference evidence="2 3" key="1">
    <citation type="journal article" date="2023" name="Ecotoxicol. Environ. Saf.">
        <title>Mercury remediation potential of mercury-resistant strain Rheinheimera metallidurans sp. nov. isolated from a municipal waste dumping site.</title>
        <authorList>
            <person name="Yadav V."/>
            <person name="Manjhi A."/>
            <person name="Vadakedath N."/>
        </authorList>
    </citation>
    <scope>NUCLEOTIDE SEQUENCE [LARGE SCALE GENOMIC DNA]</scope>
    <source>
        <strain evidence="2 3">E-49</strain>
    </source>
</reference>
<evidence type="ECO:0000313" key="2">
    <source>
        <dbReference type="EMBL" id="MEH8017129.1"/>
    </source>
</evidence>
<feature type="transmembrane region" description="Helical" evidence="1">
    <location>
        <begin position="323"/>
        <end position="350"/>
    </location>
</feature>
<gene>
    <name evidence="2" type="ORF">MN202_07795</name>
</gene>
<keyword evidence="3" id="KW-1185">Reference proteome</keyword>
<feature type="transmembrane region" description="Helical" evidence="1">
    <location>
        <begin position="690"/>
        <end position="710"/>
    </location>
</feature>
<dbReference type="RefSeq" id="WP_335735537.1">
    <property type="nucleotide sequence ID" value="NZ_JALAAR010000005.1"/>
</dbReference>